<dbReference type="InterPro" id="IPR053917">
    <property type="entry name" value="DUF6979"/>
</dbReference>
<gene>
    <name evidence="1" type="ORF">O1Q98_01295</name>
</gene>
<dbReference type="RefSeq" id="WP_125259436.1">
    <property type="nucleotide sequence ID" value="NZ_CP114280.1"/>
</dbReference>
<dbReference type="EMBL" id="CP114280">
    <property type="protein sequence ID" value="WFN55995.1"/>
    <property type="molecule type" value="Genomic_DNA"/>
</dbReference>
<dbReference type="Proteomes" id="UP001219630">
    <property type="component" value="Chromosome"/>
</dbReference>
<evidence type="ECO:0000313" key="2">
    <source>
        <dbReference type="Proteomes" id="UP001219630"/>
    </source>
</evidence>
<evidence type="ECO:0000313" key="1">
    <source>
        <dbReference type="EMBL" id="WFN55995.1"/>
    </source>
</evidence>
<reference evidence="1 2" key="1">
    <citation type="submission" date="2022-12" db="EMBL/GenBank/DDBJ databases">
        <title>Complete genome sequencing of Dickeya lacustris type strain LMG30899.</title>
        <authorList>
            <person name="Dobhal S."/>
            <person name="Arizala D."/>
            <person name="Arif M."/>
        </authorList>
    </citation>
    <scope>NUCLEOTIDE SEQUENCE [LARGE SCALE GENOMIC DNA]</scope>
    <source>
        <strain evidence="1 2">LMG30899</strain>
    </source>
</reference>
<name>A0ABY8G7W1_9GAMM</name>
<protein>
    <submittedName>
        <fullName evidence="1">Uncharacterized protein</fullName>
    </submittedName>
</protein>
<sequence>MGIYGKTAVAVVSAYDSSNKPDPRECWEYSITLFTNSRDSQRKGCPKSAFLGLCQDGYVKGIPKGDYLPPDSPNKRYAVVAAECVLKEPSRKYSRAELWRIATKDCPDAAENENGQIDVVLTLKDAGLLQHPD</sequence>
<dbReference type="Pfam" id="PF22399">
    <property type="entry name" value="DUF6979"/>
    <property type="match status" value="1"/>
</dbReference>
<proteinExistence type="predicted"/>
<accession>A0ABY8G7W1</accession>
<organism evidence="1 2">
    <name type="scientific">Dickeya lacustris</name>
    <dbReference type="NCBI Taxonomy" id="2259638"/>
    <lineage>
        <taxon>Bacteria</taxon>
        <taxon>Pseudomonadati</taxon>
        <taxon>Pseudomonadota</taxon>
        <taxon>Gammaproteobacteria</taxon>
        <taxon>Enterobacterales</taxon>
        <taxon>Pectobacteriaceae</taxon>
        <taxon>Dickeya</taxon>
    </lineage>
</organism>
<keyword evidence="2" id="KW-1185">Reference proteome</keyword>